<feature type="domain" description="Myb/SANT-like DNA-binding" evidence="8">
    <location>
        <begin position="49"/>
        <end position="140"/>
    </location>
</feature>
<evidence type="ECO:0000313" key="10">
    <source>
        <dbReference type="Proteomes" id="UP000594263"/>
    </source>
</evidence>
<dbReference type="AlphaFoldDB" id="A0A7N0ZRF3"/>
<evidence type="ECO:0000256" key="1">
    <source>
        <dbReference type="ARBA" id="ARBA00004123"/>
    </source>
</evidence>
<dbReference type="Proteomes" id="UP000594263">
    <property type="component" value="Unplaced"/>
</dbReference>
<keyword evidence="5" id="KW-0804">Transcription</keyword>
<dbReference type="PANTHER" id="PTHR31307">
    <property type="entry name" value="TRIHELIX TRANSCRIPTION FACTOR ASIL2"/>
    <property type="match status" value="1"/>
</dbReference>
<dbReference type="FunFam" id="1.10.10.60:FF:000104">
    <property type="entry name" value="trihelix transcription factor ASIL2"/>
    <property type="match status" value="1"/>
</dbReference>
<dbReference type="GO" id="GO:0000976">
    <property type="term" value="F:transcription cis-regulatory region binding"/>
    <property type="evidence" value="ECO:0007669"/>
    <property type="project" value="TreeGrafter"/>
</dbReference>
<dbReference type="EnsemblPlants" id="Kaladp0019s0141.1.v1.1">
    <property type="protein sequence ID" value="Kaladp0019s0141.1.v1.1.CDS.1"/>
    <property type="gene ID" value="Kaladp0019s0141.v1.1"/>
</dbReference>
<feature type="compositionally biased region" description="Acidic residues" evidence="7">
    <location>
        <begin position="1"/>
        <end position="11"/>
    </location>
</feature>
<sequence length="320" mass="35536">MEDYDDDDDTPTPDPNDGRITVSLAADAVSADHLAHNAKPSSGGGAREDCWSEAATSVLIDAWGERYLALSRGNLKQKHWKEVADIVSSSGEMCGKTPKTDMQCKNRIDTVKKKYKLEKSKMVASASPPCSWPFFHKLEFLIGPAKSPAPTRTHSNLHNTFKKQQQQPARQDSDSSETDSPDSPDSTDTDPPKPAKKQRFNHPISTATSQPNGKMNINPRGGSSSVGDLTEAILNLAQVYEQAENAKLRLVVDMEKNRMNFTKELESQRMQLFMKTQMEITQMKESAMRDSGHNHLHSQLHKSETNLISNNIDNHTSDST</sequence>
<dbReference type="GO" id="GO:0005634">
    <property type="term" value="C:nucleus"/>
    <property type="evidence" value="ECO:0007669"/>
    <property type="project" value="UniProtKB-SubCell"/>
</dbReference>
<reference evidence="9" key="1">
    <citation type="submission" date="2021-01" db="UniProtKB">
        <authorList>
            <consortium name="EnsemblPlants"/>
        </authorList>
    </citation>
    <scope>IDENTIFICATION</scope>
</reference>
<feature type="compositionally biased region" description="Acidic residues" evidence="7">
    <location>
        <begin position="174"/>
        <end position="188"/>
    </location>
</feature>
<evidence type="ECO:0000256" key="2">
    <source>
        <dbReference type="ARBA" id="ARBA00023015"/>
    </source>
</evidence>
<keyword evidence="4" id="KW-0238">DNA-binding</keyword>
<organism evidence="9 10">
    <name type="scientific">Kalanchoe fedtschenkoi</name>
    <name type="common">Lavender scallops</name>
    <name type="synonym">South American air plant</name>
    <dbReference type="NCBI Taxonomy" id="63787"/>
    <lineage>
        <taxon>Eukaryota</taxon>
        <taxon>Viridiplantae</taxon>
        <taxon>Streptophyta</taxon>
        <taxon>Embryophyta</taxon>
        <taxon>Tracheophyta</taxon>
        <taxon>Spermatophyta</taxon>
        <taxon>Magnoliopsida</taxon>
        <taxon>eudicotyledons</taxon>
        <taxon>Gunneridae</taxon>
        <taxon>Pentapetalae</taxon>
        <taxon>Saxifragales</taxon>
        <taxon>Crassulaceae</taxon>
        <taxon>Kalanchoe</taxon>
    </lineage>
</organism>
<proteinExistence type="predicted"/>
<name>A0A7N0ZRF3_KALFE</name>
<dbReference type="Gramene" id="Kaladp0019s0141.1.v1.1">
    <property type="protein sequence ID" value="Kaladp0019s0141.1.v1.1.CDS.1"/>
    <property type="gene ID" value="Kaladp0019s0141.v1.1"/>
</dbReference>
<feature type="region of interest" description="Disordered" evidence="7">
    <location>
        <begin position="292"/>
        <end position="320"/>
    </location>
</feature>
<protein>
    <recommendedName>
        <fullName evidence="8">Myb/SANT-like DNA-binding domain-containing protein</fullName>
    </recommendedName>
</protein>
<keyword evidence="6" id="KW-0539">Nucleus</keyword>
<dbReference type="Gene3D" id="1.10.10.60">
    <property type="entry name" value="Homeodomain-like"/>
    <property type="match status" value="1"/>
</dbReference>
<feature type="region of interest" description="Disordered" evidence="7">
    <location>
        <begin position="1"/>
        <end position="20"/>
    </location>
</feature>
<evidence type="ECO:0000256" key="3">
    <source>
        <dbReference type="ARBA" id="ARBA00023054"/>
    </source>
</evidence>
<feature type="region of interest" description="Disordered" evidence="7">
    <location>
        <begin position="161"/>
        <end position="225"/>
    </location>
</feature>
<evidence type="ECO:0000313" key="9">
    <source>
        <dbReference type="EnsemblPlants" id="Kaladp0019s0141.1.v1.1.CDS.1"/>
    </source>
</evidence>
<dbReference type="PANTHER" id="PTHR31307:SF4">
    <property type="entry name" value="TRIHELIX TRANSCRIPTION FACTOR ASIL2"/>
    <property type="match status" value="1"/>
</dbReference>
<evidence type="ECO:0000256" key="7">
    <source>
        <dbReference type="SAM" id="MobiDB-lite"/>
    </source>
</evidence>
<keyword evidence="10" id="KW-1185">Reference proteome</keyword>
<dbReference type="OMA" id="MKHGRTG"/>
<feature type="compositionally biased region" description="Polar residues" evidence="7">
    <location>
        <begin position="203"/>
        <end position="225"/>
    </location>
</feature>
<keyword evidence="2" id="KW-0805">Transcription regulation</keyword>
<comment type="subcellular location">
    <subcellularLocation>
        <location evidence="1">Nucleus</location>
    </subcellularLocation>
</comment>
<evidence type="ECO:0000256" key="5">
    <source>
        <dbReference type="ARBA" id="ARBA00023163"/>
    </source>
</evidence>
<feature type="compositionally biased region" description="Polar residues" evidence="7">
    <location>
        <begin position="305"/>
        <end position="320"/>
    </location>
</feature>
<evidence type="ECO:0000256" key="4">
    <source>
        <dbReference type="ARBA" id="ARBA00023125"/>
    </source>
</evidence>
<dbReference type="Pfam" id="PF13837">
    <property type="entry name" value="Myb_DNA-bind_4"/>
    <property type="match status" value="1"/>
</dbReference>
<evidence type="ECO:0000259" key="8">
    <source>
        <dbReference type="Pfam" id="PF13837"/>
    </source>
</evidence>
<evidence type="ECO:0000256" key="6">
    <source>
        <dbReference type="ARBA" id="ARBA00023242"/>
    </source>
</evidence>
<dbReference type="InterPro" id="IPR044822">
    <property type="entry name" value="Myb_DNA-bind_4"/>
</dbReference>
<keyword evidence="3" id="KW-0175">Coiled coil</keyword>
<feature type="compositionally biased region" description="Polar residues" evidence="7">
    <location>
        <begin position="161"/>
        <end position="170"/>
    </location>
</feature>
<dbReference type="InterPro" id="IPR044823">
    <property type="entry name" value="ASIL1/2-like"/>
</dbReference>
<accession>A0A7N0ZRF3</accession>